<dbReference type="OMA" id="HRVICDK"/>
<proteinExistence type="predicted"/>
<organism evidence="2 3">
    <name type="scientific">Saprolegnia diclina (strain VS20)</name>
    <dbReference type="NCBI Taxonomy" id="1156394"/>
    <lineage>
        <taxon>Eukaryota</taxon>
        <taxon>Sar</taxon>
        <taxon>Stramenopiles</taxon>
        <taxon>Oomycota</taxon>
        <taxon>Saprolegniomycetes</taxon>
        <taxon>Saprolegniales</taxon>
        <taxon>Saprolegniaceae</taxon>
        <taxon>Saprolegnia</taxon>
    </lineage>
</organism>
<dbReference type="OrthoDB" id="71645at2759"/>
<name>T0RTF3_SAPDV</name>
<feature type="compositionally biased region" description="Acidic residues" evidence="1">
    <location>
        <begin position="22"/>
        <end position="55"/>
    </location>
</feature>
<reference evidence="2 3" key="1">
    <citation type="submission" date="2012-04" db="EMBL/GenBank/DDBJ databases">
        <title>The Genome Sequence of Saprolegnia declina VS20.</title>
        <authorList>
            <consortium name="The Broad Institute Genome Sequencing Platform"/>
            <person name="Russ C."/>
            <person name="Nusbaum C."/>
            <person name="Tyler B."/>
            <person name="van West P."/>
            <person name="Dieguez-Uribeondo J."/>
            <person name="de Bruijn I."/>
            <person name="Tripathy S."/>
            <person name="Jiang R."/>
            <person name="Young S.K."/>
            <person name="Zeng Q."/>
            <person name="Gargeya S."/>
            <person name="Fitzgerald M."/>
            <person name="Haas B."/>
            <person name="Abouelleil A."/>
            <person name="Alvarado L."/>
            <person name="Arachchi H.M."/>
            <person name="Berlin A."/>
            <person name="Chapman S.B."/>
            <person name="Goldberg J."/>
            <person name="Griggs A."/>
            <person name="Gujja S."/>
            <person name="Hansen M."/>
            <person name="Howarth C."/>
            <person name="Imamovic A."/>
            <person name="Larimer J."/>
            <person name="McCowen C."/>
            <person name="Montmayeur A."/>
            <person name="Murphy C."/>
            <person name="Neiman D."/>
            <person name="Pearson M."/>
            <person name="Priest M."/>
            <person name="Roberts A."/>
            <person name="Saif S."/>
            <person name="Shea T."/>
            <person name="Sisk P."/>
            <person name="Sykes S."/>
            <person name="Wortman J."/>
            <person name="Nusbaum C."/>
            <person name="Birren B."/>
        </authorList>
    </citation>
    <scope>NUCLEOTIDE SEQUENCE [LARGE SCALE GENOMIC DNA]</scope>
    <source>
        <strain evidence="2 3">VS20</strain>
    </source>
</reference>
<sequence length="465" mass="51008">MMSSSAMRSMEAIDVLPLHEADLEEDDMLEDDDDDDMMLDDDDGGWSVDLDDLDDNVGSPTSVATPDAYGYEELLSRVNLSSEEDAPFTFLLPTSCDDLMVIDEGRSAPPSECGSEAIGGDETDSDDVVCWGENEADEKEYYDIDHRVICDKQNRFWSPADETNSGASSPSSDAKQMTSVVAPLPSTNVTESGRMVNHILASCLKKRKLHVPYKHQVKLVNFTPVVAKTTPTLLSSTKAIMAPVRTLPSTIAVSSSSSSYSASKAPDEATKSIETTVPLAPFIALPSNHTPTMSKARDKDHVMQPNEDRKKMETSTPKKLPTLGVNAPLLTKKVAQEKRKHAMMSMASGLTLASFKVTPMPLPSSADDSDIDTLAVDQELLDLCNSITDTTSRILRPKVDFMPLPDLGCMPQDLRDLKLKIEATEVKVEGTKHRHRKGGPCPRCQVQNQLRAAKRALLCRMKRYK</sequence>
<gene>
    <name evidence="2" type="ORF">SDRG_09068</name>
</gene>
<dbReference type="VEuPathDB" id="FungiDB:SDRG_09068"/>
<dbReference type="RefSeq" id="XP_008613202.1">
    <property type="nucleotide sequence ID" value="XM_008614980.1"/>
</dbReference>
<accession>T0RTF3</accession>
<protein>
    <submittedName>
        <fullName evidence="2">Uncharacterized protein</fullName>
    </submittedName>
</protein>
<feature type="region of interest" description="Disordered" evidence="1">
    <location>
        <begin position="284"/>
        <end position="323"/>
    </location>
</feature>
<evidence type="ECO:0000313" key="2">
    <source>
        <dbReference type="EMBL" id="EQC33562.1"/>
    </source>
</evidence>
<dbReference type="eggNOG" id="ENOG502QUBB">
    <property type="taxonomic scope" value="Eukaryota"/>
</dbReference>
<dbReference type="EMBL" id="JH767159">
    <property type="protein sequence ID" value="EQC33562.1"/>
    <property type="molecule type" value="Genomic_DNA"/>
</dbReference>
<evidence type="ECO:0000313" key="3">
    <source>
        <dbReference type="Proteomes" id="UP000030762"/>
    </source>
</evidence>
<evidence type="ECO:0000256" key="1">
    <source>
        <dbReference type="SAM" id="MobiDB-lite"/>
    </source>
</evidence>
<dbReference type="AlphaFoldDB" id="T0RTF3"/>
<feature type="region of interest" description="Disordered" evidence="1">
    <location>
        <begin position="16"/>
        <end position="64"/>
    </location>
</feature>
<keyword evidence="3" id="KW-1185">Reference proteome</keyword>
<feature type="region of interest" description="Disordered" evidence="1">
    <location>
        <begin position="108"/>
        <end position="128"/>
    </location>
</feature>
<dbReference type="GeneID" id="19949795"/>
<dbReference type="Proteomes" id="UP000030762">
    <property type="component" value="Unassembled WGS sequence"/>
</dbReference>
<dbReference type="InParanoid" id="T0RTF3"/>
<feature type="compositionally biased region" description="Basic and acidic residues" evidence="1">
    <location>
        <begin position="295"/>
        <end position="313"/>
    </location>
</feature>